<dbReference type="PANTHER" id="PTHR31321">
    <property type="entry name" value="ACYL-COA THIOESTER HYDROLASE YBHC-RELATED"/>
    <property type="match status" value="1"/>
</dbReference>
<dbReference type="InterPro" id="IPR012334">
    <property type="entry name" value="Pectin_lyas_fold"/>
</dbReference>
<dbReference type="SUPFAM" id="SSF51126">
    <property type="entry name" value="Pectin lyase-like"/>
    <property type="match status" value="1"/>
</dbReference>
<feature type="signal peptide" evidence="3">
    <location>
        <begin position="1"/>
        <end position="46"/>
    </location>
</feature>
<comment type="caution">
    <text evidence="4">The sequence shown here is derived from an EMBL/GenBank/DDBJ whole genome shotgun (WGS) entry which is preliminary data.</text>
</comment>
<name>A0AAP0EVR2_9MAGN</name>
<keyword evidence="2" id="KW-0812">Transmembrane</keyword>
<keyword evidence="5" id="KW-1185">Reference proteome</keyword>
<feature type="compositionally biased region" description="Basic and acidic residues" evidence="1">
    <location>
        <begin position="182"/>
        <end position="192"/>
    </location>
</feature>
<dbReference type="EMBL" id="JBBNAF010000011">
    <property type="protein sequence ID" value="KAK9099170.1"/>
    <property type="molecule type" value="Genomic_DNA"/>
</dbReference>
<sequence>MAEIFDGLNAHQRFQPLKTNHDFFISRRHLLCFCALFCSVLATAQAQLSPNATSNATRDYRYITWQDLEFGIEATRDTDGQWRNYVAKNGHGHSTTVQGAVDMVPDNNQDRVKIVIFPGTYKFGFLFITTVLVLCVFATLKNSFVVVILVCSERVHIKSHQHYISFIGNPNYPTVITNNTEASDRDPQDPSREIGTFRTATVEVEGD</sequence>
<feature type="chain" id="PRO_5042954386" evidence="3">
    <location>
        <begin position="47"/>
        <end position="207"/>
    </location>
</feature>
<keyword evidence="2" id="KW-1133">Transmembrane helix</keyword>
<organism evidence="4 5">
    <name type="scientific">Stephania yunnanensis</name>
    <dbReference type="NCBI Taxonomy" id="152371"/>
    <lineage>
        <taxon>Eukaryota</taxon>
        <taxon>Viridiplantae</taxon>
        <taxon>Streptophyta</taxon>
        <taxon>Embryophyta</taxon>
        <taxon>Tracheophyta</taxon>
        <taxon>Spermatophyta</taxon>
        <taxon>Magnoliopsida</taxon>
        <taxon>Ranunculales</taxon>
        <taxon>Menispermaceae</taxon>
        <taxon>Menispermoideae</taxon>
        <taxon>Cissampelideae</taxon>
        <taxon>Stephania</taxon>
    </lineage>
</organism>
<evidence type="ECO:0000256" key="1">
    <source>
        <dbReference type="SAM" id="MobiDB-lite"/>
    </source>
</evidence>
<evidence type="ECO:0000313" key="5">
    <source>
        <dbReference type="Proteomes" id="UP001420932"/>
    </source>
</evidence>
<keyword evidence="2" id="KW-0472">Membrane</keyword>
<accession>A0AAP0EVR2</accession>
<feature type="transmembrane region" description="Helical" evidence="2">
    <location>
        <begin position="125"/>
        <end position="151"/>
    </location>
</feature>
<protein>
    <submittedName>
        <fullName evidence="4">Uncharacterized protein</fullName>
    </submittedName>
</protein>
<evidence type="ECO:0000256" key="2">
    <source>
        <dbReference type="SAM" id="Phobius"/>
    </source>
</evidence>
<feature type="region of interest" description="Disordered" evidence="1">
    <location>
        <begin position="180"/>
        <end position="207"/>
    </location>
</feature>
<evidence type="ECO:0000256" key="3">
    <source>
        <dbReference type="SAM" id="SignalP"/>
    </source>
</evidence>
<dbReference type="PANTHER" id="PTHR31321:SF31">
    <property type="entry name" value="PECTINESTERASE QRT1"/>
    <property type="match status" value="1"/>
</dbReference>
<dbReference type="Proteomes" id="UP001420932">
    <property type="component" value="Unassembled WGS sequence"/>
</dbReference>
<gene>
    <name evidence="4" type="ORF">Syun_026215</name>
</gene>
<dbReference type="AlphaFoldDB" id="A0AAP0EVR2"/>
<reference evidence="4 5" key="1">
    <citation type="submission" date="2024-01" db="EMBL/GenBank/DDBJ databases">
        <title>Genome assemblies of Stephania.</title>
        <authorList>
            <person name="Yang L."/>
        </authorList>
    </citation>
    <scope>NUCLEOTIDE SEQUENCE [LARGE SCALE GENOMIC DNA]</scope>
    <source>
        <strain evidence="4">YNDBR</strain>
        <tissue evidence="4">Leaf</tissue>
    </source>
</reference>
<dbReference type="Gene3D" id="2.160.20.10">
    <property type="entry name" value="Single-stranded right-handed beta-helix, Pectin lyase-like"/>
    <property type="match status" value="1"/>
</dbReference>
<evidence type="ECO:0000313" key="4">
    <source>
        <dbReference type="EMBL" id="KAK9099170.1"/>
    </source>
</evidence>
<dbReference type="GO" id="GO:0045490">
    <property type="term" value="P:pectin catabolic process"/>
    <property type="evidence" value="ECO:0007669"/>
    <property type="project" value="TreeGrafter"/>
</dbReference>
<keyword evidence="3" id="KW-0732">Signal</keyword>
<proteinExistence type="predicted"/>
<dbReference type="GO" id="GO:0030599">
    <property type="term" value="F:pectinesterase activity"/>
    <property type="evidence" value="ECO:0007669"/>
    <property type="project" value="TreeGrafter"/>
</dbReference>
<dbReference type="InterPro" id="IPR011050">
    <property type="entry name" value="Pectin_lyase_fold/virulence"/>
</dbReference>